<dbReference type="Proteomes" id="UP000683575">
    <property type="component" value="Chromosome"/>
</dbReference>
<dbReference type="PANTHER" id="PTHR30036:SF1">
    <property type="entry name" value="D-XYLOSE-BINDING PERIPLASMIC PROTEIN"/>
    <property type="match status" value="1"/>
</dbReference>
<evidence type="ECO:0000256" key="1">
    <source>
        <dbReference type="ARBA" id="ARBA00004196"/>
    </source>
</evidence>
<dbReference type="EMBL" id="CP077062">
    <property type="protein sequence ID" value="QWZ07517.1"/>
    <property type="molecule type" value="Genomic_DNA"/>
</dbReference>
<name>A0A975SX32_9ACTN</name>
<dbReference type="PROSITE" id="PS51257">
    <property type="entry name" value="PROKAR_LIPOPROTEIN"/>
    <property type="match status" value="1"/>
</dbReference>
<evidence type="ECO:0000256" key="2">
    <source>
        <dbReference type="ARBA" id="ARBA00022729"/>
    </source>
</evidence>
<dbReference type="GO" id="GO:0030288">
    <property type="term" value="C:outer membrane-bounded periplasmic space"/>
    <property type="evidence" value="ECO:0007669"/>
    <property type="project" value="TreeGrafter"/>
</dbReference>
<evidence type="ECO:0000256" key="4">
    <source>
        <dbReference type="SAM" id="SignalP"/>
    </source>
</evidence>
<keyword evidence="2 4" id="KW-0732">Signal</keyword>
<dbReference type="InterPro" id="IPR050555">
    <property type="entry name" value="Bact_Solute-Bind_Prot2"/>
</dbReference>
<organism evidence="6 7">
    <name type="scientific">Nocardioides panacis</name>
    <dbReference type="NCBI Taxonomy" id="2849501"/>
    <lineage>
        <taxon>Bacteria</taxon>
        <taxon>Bacillati</taxon>
        <taxon>Actinomycetota</taxon>
        <taxon>Actinomycetes</taxon>
        <taxon>Propionibacteriales</taxon>
        <taxon>Nocardioidaceae</taxon>
        <taxon>Nocardioides</taxon>
    </lineage>
</organism>
<evidence type="ECO:0000259" key="5">
    <source>
        <dbReference type="Pfam" id="PF13407"/>
    </source>
</evidence>
<dbReference type="Pfam" id="PF13407">
    <property type="entry name" value="Peripla_BP_4"/>
    <property type="match status" value="1"/>
</dbReference>
<feature type="chain" id="PRO_5039731775" evidence="4">
    <location>
        <begin position="21"/>
        <end position="380"/>
    </location>
</feature>
<proteinExistence type="predicted"/>
<dbReference type="KEGG" id="nps:KRR39_19085"/>
<dbReference type="AlphaFoldDB" id="A0A975SX32"/>
<gene>
    <name evidence="6" type="ORF">KRR39_19085</name>
</gene>
<evidence type="ECO:0000313" key="7">
    <source>
        <dbReference type="Proteomes" id="UP000683575"/>
    </source>
</evidence>
<feature type="domain" description="Periplasmic binding protein" evidence="5">
    <location>
        <begin position="62"/>
        <end position="318"/>
    </location>
</feature>
<dbReference type="RefSeq" id="WP_216939028.1">
    <property type="nucleotide sequence ID" value="NZ_CP077062.1"/>
</dbReference>
<feature type="region of interest" description="Disordered" evidence="3">
    <location>
        <begin position="28"/>
        <end position="52"/>
    </location>
</feature>
<dbReference type="GO" id="GO:0030246">
    <property type="term" value="F:carbohydrate binding"/>
    <property type="evidence" value="ECO:0007669"/>
    <property type="project" value="TreeGrafter"/>
</dbReference>
<protein>
    <submittedName>
        <fullName evidence="6">Substrate-binding domain-containing protein</fullName>
    </submittedName>
</protein>
<evidence type="ECO:0000256" key="3">
    <source>
        <dbReference type="SAM" id="MobiDB-lite"/>
    </source>
</evidence>
<sequence length="380" mass="38989">MRKTNVSIAFVGLTLAMALAGCGGSSNDNSSGSSSSAASSPSGAGASSSGAVDGKGAKVGIILPDTTSSPRWVTADPEALKANCQKFNLDCNIQNAGGSAAKMQTIARQMTSDKIKVLMIVDLDPASGAKIEQEAAKNGVIPVDYDRLTPGGGAALYVSFDNVKVGEVQGKTLTQCPQVANEKSVKYVEIDGAPTDNNATLFKQGYDGVLSKTAGWTKVGEQTGNWDAPTAGRVFSSMLGKNPDIKAAMVANDTMAGAVITDLKRQSLNGKVAVSGQDASAEGLQHILDGDQCFTIYKPSTAEAAPAIEAIAQLANGQVPDTKGVTITDPQTKKKVPAILATPVAVTIDNVADPINDQYTPKKDVCTGAYAAKCTKAGVN</sequence>
<dbReference type="PANTHER" id="PTHR30036">
    <property type="entry name" value="D-XYLOSE-BINDING PERIPLASMIC PROTEIN"/>
    <property type="match status" value="1"/>
</dbReference>
<reference evidence="6" key="1">
    <citation type="submission" date="2021-06" db="EMBL/GenBank/DDBJ databases">
        <title>Complete genome sequence of Nocardioides sp. G188.</title>
        <authorList>
            <person name="Im W.-T."/>
        </authorList>
    </citation>
    <scope>NUCLEOTIDE SEQUENCE</scope>
    <source>
        <strain evidence="6">G188</strain>
    </source>
</reference>
<accession>A0A975SX32</accession>
<feature type="signal peptide" evidence="4">
    <location>
        <begin position="1"/>
        <end position="20"/>
    </location>
</feature>
<dbReference type="InterPro" id="IPR025997">
    <property type="entry name" value="SBP_2_dom"/>
</dbReference>
<comment type="subcellular location">
    <subcellularLocation>
        <location evidence="1">Cell envelope</location>
    </subcellularLocation>
</comment>
<keyword evidence="7" id="KW-1185">Reference proteome</keyword>
<evidence type="ECO:0000313" key="6">
    <source>
        <dbReference type="EMBL" id="QWZ07517.1"/>
    </source>
</evidence>